<accession>A0A382UG77</accession>
<evidence type="ECO:0000313" key="5">
    <source>
        <dbReference type="EMBL" id="SVD33122.1"/>
    </source>
</evidence>
<proteinExistence type="predicted"/>
<keyword evidence="3" id="KW-0560">Oxidoreductase</keyword>
<dbReference type="PANTHER" id="PTHR38011">
    <property type="entry name" value="DIHYDROFOLATE REDUCTASE FAMILY PROTEIN (AFU_ORTHOLOGUE AFUA_8G06820)"/>
    <property type="match status" value="1"/>
</dbReference>
<reference evidence="5" key="1">
    <citation type="submission" date="2018-05" db="EMBL/GenBank/DDBJ databases">
        <authorList>
            <person name="Lanie J.A."/>
            <person name="Ng W.-L."/>
            <person name="Kazmierczak K.M."/>
            <person name="Andrzejewski T.M."/>
            <person name="Davidsen T.M."/>
            <person name="Wayne K.J."/>
            <person name="Tettelin H."/>
            <person name="Glass J.I."/>
            <person name="Rusch D."/>
            <person name="Podicherti R."/>
            <person name="Tsui H.-C.T."/>
            <person name="Winkler M.E."/>
        </authorList>
    </citation>
    <scope>NUCLEOTIDE SEQUENCE</scope>
</reference>
<dbReference type="InterPro" id="IPR050765">
    <property type="entry name" value="Riboflavin_Biosynth_HTPR"/>
</dbReference>
<dbReference type="AlphaFoldDB" id="A0A382UG77"/>
<dbReference type="InterPro" id="IPR024072">
    <property type="entry name" value="DHFR-like_dom_sf"/>
</dbReference>
<protein>
    <recommendedName>
        <fullName evidence="4">Bacterial bifunctional deaminase-reductase C-terminal domain-containing protein</fullName>
    </recommendedName>
</protein>
<feature type="domain" description="Bacterial bifunctional deaminase-reductase C-terminal" evidence="4">
    <location>
        <begin position="2"/>
        <end position="163"/>
    </location>
</feature>
<dbReference type="Pfam" id="PF01872">
    <property type="entry name" value="RibD_C"/>
    <property type="match status" value="1"/>
</dbReference>
<keyword evidence="2" id="KW-0521">NADP</keyword>
<name>A0A382UG77_9ZZZZ</name>
<gene>
    <name evidence="5" type="ORF">METZ01_LOCUS385976</name>
</gene>
<dbReference type="GO" id="GO:0008703">
    <property type="term" value="F:5-amino-6-(5-phosphoribosylamino)uracil reductase activity"/>
    <property type="evidence" value="ECO:0007669"/>
    <property type="project" value="InterPro"/>
</dbReference>
<dbReference type="GO" id="GO:0009231">
    <property type="term" value="P:riboflavin biosynthetic process"/>
    <property type="evidence" value="ECO:0007669"/>
    <property type="project" value="InterPro"/>
</dbReference>
<dbReference type="Gene3D" id="3.40.430.10">
    <property type="entry name" value="Dihydrofolate Reductase, subunit A"/>
    <property type="match status" value="2"/>
</dbReference>
<evidence type="ECO:0000259" key="4">
    <source>
        <dbReference type="Pfam" id="PF01872"/>
    </source>
</evidence>
<evidence type="ECO:0000256" key="2">
    <source>
        <dbReference type="ARBA" id="ARBA00022857"/>
    </source>
</evidence>
<dbReference type="InterPro" id="IPR002734">
    <property type="entry name" value="RibDG_C"/>
</dbReference>
<dbReference type="PANTHER" id="PTHR38011:SF7">
    <property type="entry name" value="2,5-DIAMINO-6-RIBOSYLAMINO-4(3H)-PYRIMIDINONE 5'-PHOSPHATE REDUCTASE"/>
    <property type="match status" value="1"/>
</dbReference>
<organism evidence="5">
    <name type="scientific">marine metagenome</name>
    <dbReference type="NCBI Taxonomy" id="408172"/>
    <lineage>
        <taxon>unclassified sequences</taxon>
        <taxon>metagenomes</taxon>
        <taxon>ecological metagenomes</taxon>
    </lineage>
</organism>
<comment type="pathway">
    <text evidence="1">Cofactor biosynthesis; riboflavin biosynthesis.</text>
</comment>
<evidence type="ECO:0000256" key="1">
    <source>
        <dbReference type="ARBA" id="ARBA00005104"/>
    </source>
</evidence>
<dbReference type="EMBL" id="UINC01143918">
    <property type="protein sequence ID" value="SVD33122.1"/>
    <property type="molecule type" value="Genomic_DNA"/>
</dbReference>
<dbReference type="SUPFAM" id="SSF53597">
    <property type="entry name" value="Dihydrofolate reductase-like"/>
    <property type="match status" value="1"/>
</dbReference>
<evidence type="ECO:0000256" key="3">
    <source>
        <dbReference type="ARBA" id="ARBA00023002"/>
    </source>
</evidence>
<feature type="non-terminal residue" evidence="5">
    <location>
        <position position="175"/>
    </location>
</feature>
<sequence length="175" mass="18525">MVVLKMATTVDGRIAAPDGSSRWITGPEARADVHRMRAESDAVCVGSGTVRADDPRLDVRDWREAAAMESTDPRRIVLGAIPADARVLPAEEHHGDLGALLDRLGSEGVLQLLVEGGAEVAGRFHREGLVDRVVAYMAPALLGGDDGLPLLAGSGAATMAEAWRGRFVDVRRLGP</sequence>